<dbReference type="EMBL" id="BFAA01028617">
    <property type="protein sequence ID" value="GCB82840.1"/>
    <property type="molecule type" value="Genomic_DNA"/>
</dbReference>
<feature type="non-terminal residue" evidence="2">
    <location>
        <position position="99"/>
    </location>
</feature>
<evidence type="ECO:0000256" key="1">
    <source>
        <dbReference type="SAM" id="Coils"/>
    </source>
</evidence>
<dbReference type="OrthoDB" id="9950059at2759"/>
<sequence length="99" mass="11302">MQEASTEVKKIRDGVDSDSQDSILKDLQDEVHEQKKNLQQVEKDLVSQEIEKEKTKDSVQEIRANILRTEDILNRMKAQKAGKTTLRNVGIGLIIIPFI</sequence>
<evidence type="ECO:0000313" key="2">
    <source>
        <dbReference type="EMBL" id="GCB82840.1"/>
    </source>
</evidence>
<keyword evidence="1" id="KW-0175">Coiled coil</keyword>
<dbReference type="Proteomes" id="UP000288216">
    <property type="component" value="Unassembled WGS sequence"/>
</dbReference>
<protein>
    <submittedName>
        <fullName evidence="2">Uncharacterized protein</fullName>
    </submittedName>
</protein>
<reference evidence="2 3" key="1">
    <citation type="journal article" date="2018" name="Nat. Ecol. Evol.">
        <title>Shark genomes provide insights into elasmobranch evolution and the origin of vertebrates.</title>
        <authorList>
            <person name="Hara Y"/>
            <person name="Yamaguchi K"/>
            <person name="Onimaru K"/>
            <person name="Kadota M"/>
            <person name="Koyanagi M"/>
            <person name="Keeley SD"/>
            <person name="Tatsumi K"/>
            <person name="Tanaka K"/>
            <person name="Motone F"/>
            <person name="Kageyama Y"/>
            <person name="Nozu R"/>
            <person name="Adachi N"/>
            <person name="Nishimura O"/>
            <person name="Nakagawa R"/>
            <person name="Tanegashima C"/>
            <person name="Kiyatake I"/>
            <person name="Matsumoto R"/>
            <person name="Murakumo K"/>
            <person name="Nishida K"/>
            <person name="Terakita A"/>
            <person name="Kuratani S"/>
            <person name="Sato K"/>
            <person name="Hyodo S Kuraku.S."/>
        </authorList>
    </citation>
    <scope>NUCLEOTIDE SEQUENCE [LARGE SCALE GENOMIC DNA]</scope>
</reference>
<comment type="caution">
    <text evidence="2">The sequence shown here is derived from an EMBL/GenBank/DDBJ whole genome shotgun (WGS) entry which is preliminary data.</text>
</comment>
<organism evidence="2 3">
    <name type="scientific">Scyliorhinus torazame</name>
    <name type="common">Cloudy catshark</name>
    <name type="synonym">Catulus torazame</name>
    <dbReference type="NCBI Taxonomy" id="75743"/>
    <lineage>
        <taxon>Eukaryota</taxon>
        <taxon>Metazoa</taxon>
        <taxon>Chordata</taxon>
        <taxon>Craniata</taxon>
        <taxon>Vertebrata</taxon>
        <taxon>Chondrichthyes</taxon>
        <taxon>Elasmobranchii</taxon>
        <taxon>Galeomorphii</taxon>
        <taxon>Galeoidea</taxon>
        <taxon>Carcharhiniformes</taxon>
        <taxon>Scyliorhinidae</taxon>
        <taxon>Scyliorhinus</taxon>
    </lineage>
</organism>
<proteinExistence type="predicted"/>
<keyword evidence="3" id="KW-1185">Reference proteome</keyword>
<evidence type="ECO:0000313" key="3">
    <source>
        <dbReference type="Proteomes" id="UP000288216"/>
    </source>
</evidence>
<feature type="coiled-coil region" evidence="1">
    <location>
        <begin position="24"/>
        <end position="79"/>
    </location>
</feature>
<name>A0A401QBT4_SCYTO</name>
<accession>A0A401QBT4</accession>
<gene>
    <name evidence="2" type="ORF">scyTo_0023350</name>
</gene>
<dbReference type="AlphaFoldDB" id="A0A401QBT4"/>